<evidence type="ECO:0000256" key="3">
    <source>
        <dbReference type="ARBA" id="ARBA00022793"/>
    </source>
</evidence>
<dbReference type="GO" id="GO:0019752">
    <property type="term" value="P:carboxylic acid metabolic process"/>
    <property type="evidence" value="ECO:0007669"/>
    <property type="project" value="InterPro"/>
</dbReference>
<dbReference type="EMBL" id="VBZC01000066">
    <property type="protein sequence ID" value="TLS40917.1"/>
    <property type="molecule type" value="Genomic_DNA"/>
</dbReference>
<gene>
    <name evidence="8" type="ORF">FE633_38990</name>
</gene>
<dbReference type="PANTHER" id="PTHR45677">
    <property type="entry name" value="GLUTAMATE DECARBOXYLASE-RELATED"/>
    <property type="match status" value="1"/>
</dbReference>
<dbReference type="SUPFAM" id="SSF53383">
    <property type="entry name" value="PLP-dependent transferases"/>
    <property type="match status" value="1"/>
</dbReference>
<dbReference type="GO" id="GO:0030170">
    <property type="term" value="F:pyridoxal phosphate binding"/>
    <property type="evidence" value="ECO:0007669"/>
    <property type="project" value="InterPro"/>
</dbReference>
<keyword evidence="3" id="KW-0210">Decarboxylase</keyword>
<dbReference type="InterPro" id="IPR015421">
    <property type="entry name" value="PyrdxlP-dep_Trfase_major"/>
</dbReference>
<evidence type="ECO:0000313" key="8">
    <source>
        <dbReference type="EMBL" id="TLS40917.1"/>
    </source>
</evidence>
<evidence type="ECO:0000256" key="5">
    <source>
        <dbReference type="ARBA" id="ARBA00023239"/>
    </source>
</evidence>
<proteinExistence type="inferred from homology"/>
<dbReference type="InterPro" id="IPR002129">
    <property type="entry name" value="PyrdxlP-dep_de-COase"/>
</dbReference>
<keyword evidence="8" id="KW-0808">Transferase</keyword>
<dbReference type="InterPro" id="IPR015424">
    <property type="entry name" value="PyrdxlP-dep_Trfase"/>
</dbReference>
<dbReference type="Proteomes" id="UP000305906">
    <property type="component" value="Unassembled WGS sequence"/>
</dbReference>
<comment type="cofactor">
    <cofactor evidence="1 6 7">
        <name>pyridoxal 5'-phosphate</name>
        <dbReference type="ChEBI" id="CHEBI:597326"/>
    </cofactor>
</comment>
<accession>A0A5R9FAW8</accession>
<dbReference type="Gene3D" id="3.40.640.10">
    <property type="entry name" value="Type I PLP-dependent aspartate aminotransferase-like (Major domain)"/>
    <property type="match status" value="1"/>
</dbReference>
<comment type="caution">
    <text evidence="8">The sequence shown here is derived from an EMBL/GenBank/DDBJ whole genome shotgun (WGS) entry which is preliminary data.</text>
</comment>
<keyword evidence="4 6" id="KW-0663">Pyridoxal phosphate</keyword>
<evidence type="ECO:0000256" key="6">
    <source>
        <dbReference type="PIRSR" id="PIRSR602129-50"/>
    </source>
</evidence>
<keyword evidence="5 7" id="KW-0456">Lyase</keyword>
<reference evidence="8 9" key="1">
    <citation type="submission" date="2019-05" db="EMBL/GenBank/DDBJ databases">
        <title>Streptomyces sp. NEAU-C151, a novel actinomycete isolated from soil.</title>
        <authorList>
            <person name="Han L."/>
            <person name="Jiang H."/>
        </authorList>
    </citation>
    <scope>NUCLEOTIDE SEQUENCE [LARGE SCALE GENOMIC DNA]</scope>
    <source>
        <strain evidence="8 9">NEAU-C151</strain>
    </source>
</reference>
<evidence type="ECO:0000256" key="4">
    <source>
        <dbReference type="ARBA" id="ARBA00022898"/>
    </source>
</evidence>
<organism evidence="8 9">
    <name type="scientific">Streptomyces montanus</name>
    <dbReference type="NCBI Taxonomy" id="2580423"/>
    <lineage>
        <taxon>Bacteria</taxon>
        <taxon>Bacillati</taxon>
        <taxon>Actinomycetota</taxon>
        <taxon>Actinomycetes</taxon>
        <taxon>Kitasatosporales</taxon>
        <taxon>Streptomycetaceae</taxon>
        <taxon>Streptomyces</taxon>
    </lineage>
</organism>
<dbReference type="RefSeq" id="WP_138049902.1">
    <property type="nucleotide sequence ID" value="NZ_VBZC01000066.1"/>
</dbReference>
<evidence type="ECO:0000313" key="9">
    <source>
        <dbReference type="Proteomes" id="UP000305906"/>
    </source>
</evidence>
<name>A0A5R9FAW8_9ACTN</name>
<evidence type="ECO:0000256" key="7">
    <source>
        <dbReference type="RuleBase" id="RU000382"/>
    </source>
</evidence>
<dbReference type="InterPro" id="IPR015422">
    <property type="entry name" value="PyrdxlP-dep_Trfase_small"/>
</dbReference>
<evidence type="ECO:0000256" key="2">
    <source>
        <dbReference type="ARBA" id="ARBA00009533"/>
    </source>
</evidence>
<dbReference type="GO" id="GO:0005737">
    <property type="term" value="C:cytoplasm"/>
    <property type="evidence" value="ECO:0007669"/>
    <property type="project" value="TreeGrafter"/>
</dbReference>
<dbReference type="PANTHER" id="PTHR45677:SF8">
    <property type="entry name" value="CYSTEINE SULFINIC ACID DECARBOXYLASE"/>
    <property type="match status" value="1"/>
</dbReference>
<dbReference type="Pfam" id="PF00282">
    <property type="entry name" value="Pyridoxal_deC"/>
    <property type="match status" value="1"/>
</dbReference>
<evidence type="ECO:0000256" key="1">
    <source>
        <dbReference type="ARBA" id="ARBA00001933"/>
    </source>
</evidence>
<protein>
    <submittedName>
        <fullName evidence="8">Aminotransferase class V-fold PLP-dependent enzyme</fullName>
    </submittedName>
</protein>
<dbReference type="Gene3D" id="3.90.1150.10">
    <property type="entry name" value="Aspartate Aminotransferase, domain 1"/>
    <property type="match status" value="1"/>
</dbReference>
<feature type="modified residue" description="N6-(pyridoxal phosphate)lysine" evidence="6">
    <location>
        <position position="291"/>
    </location>
</feature>
<dbReference type="GO" id="GO:0008483">
    <property type="term" value="F:transaminase activity"/>
    <property type="evidence" value="ECO:0007669"/>
    <property type="project" value="UniProtKB-KW"/>
</dbReference>
<sequence>MRALASGPQGPDALRPLLTIVLDALRDGATARSGPLPAGGPEAVAAGIRATLGEVLPEQGDEDALRTLVHTFAAGAADPADPLCTAHLHCPPLAVATAADLAASALNPSLDSWDQAPAASELEALVTAALAEAVYGKKGEAPVAQPAALVTTGGTESNQLALLLARELHGRVQLVCADTAHHSLHRATWLLGLPEPVTVPAPTGTMNPAALDEALTELHRTGSPLLVAATAGTTDAGHIDPLPALADLCQTHRARLHIDAAYGGGLLFSDRHRTKLDGLARAHTVTLDLHKLGWQPVAAGLLAVQDPRDLRPLEHHADYLNADDDTEAGLPDLLSRSLRTTRRPDILKIAVTLKTLGRQGLGALVDDVCARAQELADLVDTHPGLELYARPTISTVLFRPTHATDDTIAGLRRQLLTEGRAVLGRARLDGRLWLKATLLNPHTEPGDLAALLKLVEGPTRR</sequence>
<comment type="similarity">
    <text evidence="2 7">Belongs to the group II decarboxylase family.</text>
</comment>
<keyword evidence="9" id="KW-1185">Reference proteome</keyword>
<keyword evidence="8" id="KW-0032">Aminotransferase</keyword>
<dbReference type="GO" id="GO:0004058">
    <property type="term" value="F:aromatic-L-amino-acid decarboxylase activity"/>
    <property type="evidence" value="ECO:0007669"/>
    <property type="project" value="UniProtKB-ARBA"/>
</dbReference>
<dbReference type="AlphaFoldDB" id="A0A5R9FAW8"/>